<keyword evidence="1" id="KW-0472">Membrane</keyword>
<keyword evidence="1" id="KW-1133">Transmembrane helix</keyword>
<keyword evidence="1" id="KW-0812">Transmembrane</keyword>
<keyword evidence="3" id="KW-1185">Reference proteome</keyword>
<dbReference type="AlphaFoldDB" id="A0A829Y7G7"/>
<name>A0A829Y7G7_9GAMM</name>
<feature type="transmembrane region" description="Helical" evidence="1">
    <location>
        <begin position="67"/>
        <end position="87"/>
    </location>
</feature>
<reference evidence="3" key="1">
    <citation type="submission" date="2020-01" db="EMBL/GenBank/DDBJ databases">
        <title>'Steroidobacter agaridevorans' sp. nov., agar-degrading bacteria isolated from rhizosphere soils.</title>
        <authorList>
            <person name="Ikenaga M."/>
            <person name="Kataoka M."/>
            <person name="Murouchi A."/>
            <person name="Katsuragi S."/>
            <person name="Sakai M."/>
        </authorList>
    </citation>
    <scope>NUCLEOTIDE SEQUENCE [LARGE SCALE GENOMIC DNA]</scope>
    <source>
        <strain evidence="3">YU21-B</strain>
    </source>
</reference>
<feature type="transmembrane region" description="Helical" evidence="1">
    <location>
        <begin position="6"/>
        <end position="25"/>
    </location>
</feature>
<evidence type="ECO:0000313" key="2">
    <source>
        <dbReference type="EMBL" id="GFE78951.1"/>
    </source>
</evidence>
<evidence type="ECO:0000256" key="1">
    <source>
        <dbReference type="SAM" id="Phobius"/>
    </source>
</evidence>
<feature type="transmembrane region" description="Helical" evidence="1">
    <location>
        <begin position="37"/>
        <end position="55"/>
    </location>
</feature>
<dbReference type="EMBL" id="BLJN01000001">
    <property type="protein sequence ID" value="GFE78951.1"/>
    <property type="molecule type" value="Genomic_DNA"/>
</dbReference>
<dbReference type="Proteomes" id="UP000445000">
    <property type="component" value="Unassembled WGS sequence"/>
</dbReference>
<comment type="caution">
    <text evidence="2">The sequence shown here is derived from an EMBL/GenBank/DDBJ whole genome shotgun (WGS) entry which is preliminary data.</text>
</comment>
<gene>
    <name evidence="2" type="ORF">GCM10011487_09510</name>
</gene>
<sequence length="106" mass="11220">MLTYIGVFVGLTVAVVLLAQVGEVIRAGTPTSMHEPLSVAGAVIVTAGILSLVTFEVPPFAMSVLAWRISMIAGIAVGLLMFCFYVSGIECEHTGRRSACHFTGYK</sequence>
<organism evidence="2 3">
    <name type="scientific">Steroidobacter agaridevorans</name>
    <dbReference type="NCBI Taxonomy" id="2695856"/>
    <lineage>
        <taxon>Bacteria</taxon>
        <taxon>Pseudomonadati</taxon>
        <taxon>Pseudomonadota</taxon>
        <taxon>Gammaproteobacteria</taxon>
        <taxon>Steroidobacterales</taxon>
        <taxon>Steroidobacteraceae</taxon>
        <taxon>Steroidobacter</taxon>
    </lineage>
</organism>
<protein>
    <submittedName>
        <fullName evidence="2">Uncharacterized protein</fullName>
    </submittedName>
</protein>
<evidence type="ECO:0000313" key="3">
    <source>
        <dbReference type="Proteomes" id="UP000445000"/>
    </source>
</evidence>
<proteinExistence type="predicted"/>
<accession>A0A829Y7G7</accession>